<evidence type="ECO:0000313" key="1">
    <source>
        <dbReference type="EMBL" id="GHA38750.1"/>
    </source>
</evidence>
<proteinExistence type="predicted"/>
<dbReference type="PANTHER" id="PTHR39327:SF1">
    <property type="entry name" value="BLR5470 PROTEIN"/>
    <property type="match status" value="1"/>
</dbReference>
<dbReference type="Gene3D" id="3.10.620.30">
    <property type="match status" value="1"/>
</dbReference>
<reference evidence="1" key="1">
    <citation type="journal article" date="2014" name="Int. J. Syst. Evol. Microbiol.">
        <title>Complete genome sequence of Corynebacterium casei LMG S-19264T (=DSM 44701T), isolated from a smear-ripened cheese.</title>
        <authorList>
            <consortium name="US DOE Joint Genome Institute (JGI-PGF)"/>
            <person name="Walter F."/>
            <person name="Albersmeier A."/>
            <person name="Kalinowski J."/>
            <person name="Ruckert C."/>
        </authorList>
    </citation>
    <scope>NUCLEOTIDE SEQUENCE</scope>
    <source>
        <strain evidence="1">KCTC 32437</strain>
    </source>
</reference>
<dbReference type="EMBL" id="BMZE01000006">
    <property type="protein sequence ID" value="GHA38750.1"/>
    <property type="molecule type" value="Genomic_DNA"/>
</dbReference>
<keyword evidence="2" id="KW-1185">Reference proteome</keyword>
<dbReference type="AlphaFoldDB" id="A0A918SHH2"/>
<dbReference type="InterPro" id="IPR010319">
    <property type="entry name" value="Transglutaminase-like_Cys_pept"/>
</dbReference>
<comment type="caution">
    <text evidence="1">The sequence shown here is derived from an EMBL/GenBank/DDBJ whole genome shotgun (WGS) entry which is preliminary data.</text>
</comment>
<dbReference type="Proteomes" id="UP000646579">
    <property type="component" value="Unassembled WGS sequence"/>
</dbReference>
<evidence type="ECO:0008006" key="3">
    <source>
        <dbReference type="Google" id="ProtNLM"/>
    </source>
</evidence>
<evidence type="ECO:0000313" key="2">
    <source>
        <dbReference type="Proteomes" id="UP000646579"/>
    </source>
</evidence>
<sequence>MARQAIAFFLVPIIFVVSSVAALSIDLSNAAFAPSGATTSIPVGHVEFCRSRPLECGRNEALVPAVALDQALWTELLTINARFNAEVQPVSDDDLYRVPEYWTYPNGAGDCEDYVLVKRRALLDAGWPASTLLIAVVKQTNGAGHAVLMARTDRGDLVLDNLAGEILLWSKTPYQYLKRQSQADAGKWVNLLDERPILVAGSADTTVGVAQP</sequence>
<name>A0A918SHH2_9HYPH</name>
<dbReference type="RefSeq" id="WP_189427404.1">
    <property type="nucleotide sequence ID" value="NZ_BMZE01000006.1"/>
</dbReference>
<dbReference type="PANTHER" id="PTHR39327">
    <property type="match status" value="1"/>
</dbReference>
<dbReference type="Pfam" id="PF06035">
    <property type="entry name" value="Peptidase_C93"/>
    <property type="match status" value="1"/>
</dbReference>
<organism evidence="1 2">
    <name type="scientific">Devosia pacifica</name>
    <dbReference type="NCBI Taxonomy" id="1335967"/>
    <lineage>
        <taxon>Bacteria</taxon>
        <taxon>Pseudomonadati</taxon>
        <taxon>Pseudomonadota</taxon>
        <taxon>Alphaproteobacteria</taxon>
        <taxon>Hyphomicrobiales</taxon>
        <taxon>Devosiaceae</taxon>
        <taxon>Devosia</taxon>
    </lineage>
</organism>
<protein>
    <recommendedName>
        <fullName evidence="3">Transglutaminase</fullName>
    </recommendedName>
</protein>
<accession>A0A918SHH2</accession>
<gene>
    <name evidence="1" type="ORF">GCM10007989_38120</name>
</gene>
<reference evidence="1" key="2">
    <citation type="submission" date="2020-09" db="EMBL/GenBank/DDBJ databases">
        <authorList>
            <person name="Sun Q."/>
            <person name="Kim S."/>
        </authorList>
    </citation>
    <scope>NUCLEOTIDE SEQUENCE</scope>
    <source>
        <strain evidence="1">KCTC 32437</strain>
    </source>
</reference>